<protein>
    <submittedName>
        <fullName evidence="2">Uncharacterized protein</fullName>
    </submittedName>
</protein>
<gene>
    <name evidence="2" type="ORF">RGQ29_015430</name>
</gene>
<reference evidence="2 3" key="1">
    <citation type="journal article" date="2023" name="G3 (Bethesda)">
        <title>A haplotype-resolved chromosome-scale genome for Quercus rubra L. provides insights into the genetics of adaptive traits for red oak species.</title>
        <authorList>
            <person name="Kapoor B."/>
            <person name="Jenkins J."/>
            <person name="Schmutz J."/>
            <person name="Zhebentyayeva T."/>
            <person name="Kuelheim C."/>
            <person name="Coggeshall M."/>
            <person name="Heim C."/>
            <person name="Lasky J.R."/>
            <person name="Leites L."/>
            <person name="Islam-Faridi N."/>
            <person name="Romero-Severson J."/>
            <person name="DeLeo V.L."/>
            <person name="Lucas S.M."/>
            <person name="Lazic D."/>
            <person name="Gailing O."/>
            <person name="Carlson J."/>
            <person name="Staton M."/>
        </authorList>
    </citation>
    <scope>NUCLEOTIDE SEQUENCE [LARGE SCALE GENOMIC DNA]</scope>
    <source>
        <strain evidence="2">Pseudo-F2</strain>
    </source>
</reference>
<accession>A0AAN7IXK1</accession>
<feature type="region of interest" description="Disordered" evidence="1">
    <location>
        <begin position="1"/>
        <end position="56"/>
    </location>
</feature>
<organism evidence="2 3">
    <name type="scientific">Quercus rubra</name>
    <name type="common">Northern red oak</name>
    <name type="synonym">Quercus borealis</name>
    <dbReference type="NCBI Taxonomy" id="3512"/>
    <lineage>
        <taxon>Eukaryota</taxon>
        <taxon>Viridiplantae</taxon>
        <taxon>Streptophyta</taxon>
        <taxon>Embryophyta</taxon>
        <taxon>Tracheophyta</taxon>
        <taxon>Spermatophyta</taxon>
        <taxon>Magnoliopsida</taxon>
        <taxon>eudicotyledons</taxon>
        <taxon>Gunneridae</taxon>
        <taxon>Pentapetalae</taxon>
        <taxon>rosids</taxon>
        <taxon>fabids</taxon>
        <taxon>Fagales</taxon>
        <taxon>Fagaceae</taxon>
        <taxon>Quercus</taxon>
    </lineage>
</organism>
<evidence type="ECO:0000313" key="3">
    <source>
        <dbReference type="Proteomes" id="UP001324115"/>
    </source>
</evidence>
<evidence type="ECO:0000313" key="2">
    <source>
        <dbReference type="EMBL" id="KAK4597908.1"/>
    </source>
</evidence>
<name>A0AAN7IXK1_QUERU</name>
<comment type="caution">
    <text evidence="2">The sequence shown here is derived from an EMBL/GenBank/DDBJ whole genome shotgun (WGS) entry which is preliminary data.</text>
</comment>
<sequence length="129" mass="15520">MFGSTPHHHHSKLHLHHHHHHHHGWNRSTSDDNQVYQNTISEVMTESHNIDRPQYPKVQQYVTYNNDYEEERVTEAPRRVRLAEYEYAPQYTKPSGNHVHEAVDQEAEEFIKLEHKKFETSKMLSMRSR</sequence>
<dbReference type="Proteomes" id="UP001324115">
    <property type="component" value="Unassembled WGS sequence"/>
</dbReference>
<dbReference type="EMBL" id="JAXUIC010000003">
    <property type="protein sequence ID" value="KAK4597908.1"/>
    <property type="molecule type" value="Genomic_DNA"/>
</dbReference>
<feature type="compositionally biased region" description="Basic residues" evidence="1">
    <location>
        <begin position="1"/>
        <end position="25"/>
    </location>
</feature>
<proteinExistence type="predicted"/>
<dbReference type="AlphaFoldDB" id="A0AAN7IXK1"/>
<evidence type="ECO:0000256" key="1">
    <source>
        <dbReference type="SAM" id="MobiDB-lite"/>
    </source>
</evidence>
<feature type="compositionally biased region" description="Polar residues" evidence="1">
    <location>
        <begin position="26"/>
        <end position="47"/>
    </location>
</feature>
<keyword evidence="3" id="KW-1185">Reference proteome</keyword>